<protein>
    <submittedName>
        <fullName evidence="2">Uncharacterized protein</fullName>
    </submittedName>
</protein>
<reference evidence="2" key="3">
    <citation type="journal article" date="2017" name="Nature">
        <title>Genome sequence of the progenitor of the wheat D genome Aegilops tauschii.</title>
        <authorList>
            <person name="Luo M.C."/>
            <person name="Gu Y.Q."/>
            <person name="Puiu D."/>
            <person name="Wang H."/>
            <person name="Twardziok S.O."/>
            <person name="Deal K.R."/>
            <person name="Huo N."/>
            <person name="Zhu T."/>
            <person name="Wang L."/>
            <person name="Wang Y."/>
            <person name="McGuire P.E."/>
            <person name="Liu S."/>
            <person name="Long H."/>
            <person name="Ramasamy R.K."/>
            <person name="Rodriguez J.C."/>
            <person name="Van S.L."/>
            <person name="Yuan L."/>
            <person name="Wang Z."/>
            <person name="Xia Z."/>
            <person name="Xiao L."/>
            <person name="Anderson O.D."/>
            <person name="Ouyang S."/>
            <person name="Liang Y."/>
            <person name="Zimin A.V."/>
            <person name="Pertea G."/>
            <person name="Qi P."/>
            <person name="Bennetzen J.L."/>
            <person name="Dai X."/>
            <person name="Dawson M.W."/>
            <person name="Muller H.G."/>
            <person name="Kugler K."/>
            <person name="Rivarola-Duarte L."/>
            <person name="Spannagl M."/>
            <person name="Mayer K.F.X."/>
            <person name="Lu F.H."/>
            <person name="Bevan M.W."/>
            <person name="Leroy P."/>
            <person name="Li P."/>
            <person name="You F.M."/>
            <person name="Sun Q."/>
            <person name="Liu Z."/>
            <person name="Lyons E."/>
            <person name="Wicker T."/>
            <person name="Salzberg S.L."/>
            <person name="Devos K.M."/>
            <person name="Dvorak J."/>
        </authorList>
    </citation>
    <scope>NUCLEOTIDE SEQUENCE [LARGE SCALE GENOMIC DNA]</scope>
    <source>
        <strain evidence="2">cv. AL8/78</strain>
    </source>
</reference>
<evidence type="ECO:0000256" key="1">
    <source>
        <dbReference type="SAM" id="MobiDB-lite"/>
    </source>
</evidence>
<dbReference type="Gramene" id="AET2Gv21283600.1">
    <property type="protein sequence ID" value="AET2Gv21283600.1"/>
    <property type="gene ID" value="AET2Gv21283600"/>
</dbReference>
<reference evidence="3" key="2">
    <citation type="journal article" date="2017" name="Nat. Plants">
        <title>The Aegilops tauschii genome reveals multiple impacts of transposons.</title>
        <authorList>
            <person name="Zhao G."/>
            <person name="Zou C."/>
            <person name="Li K."/>
            <person name="Wang K."/>
            <person name="Li T."/>
            <person name="Gao L."/>
            <person name="Zhang X."/>
            <person name="Wang H."/>
            <person name="Yang Z."/>
            <person name="Liu X."/>
            <person name="Jiang W."/>
            <person name="Mao L."/>
            <person name="Kong X."/>
            <person name="Jiao Y."/>
            <person name="Jia J."/>
        </authorList>
    </citation>
    <scope>NUCLEOTIDE SEQUENCE [LARGE SCALE GENOMIC DNA]</scope>
    <source>
        <strain evidence="3">cv. AL8/78</strain>
    </source>
</reference>
<organism evidence="2 3">
    <name type="scientific">Aegilops tauschii subsp. strangulata</name>
    <name type="common">Goatgrass</name>
    <dbReference type="NCBI Taxonomy" id="200361"/>
    <lineage>
        <taxon>Eukaryota</taxon>
        <taxon>Viridiplantae</taxon>
        <taxon>Streptophyta</taxon>
        <taxon>Embryophyta</taxon>
        <taxon>Tracheophyta</taxon>
        <taxon>Spermatophyta</taxon>
        <taxon>Magnoliopsida</taxon>
        <taxon>Liliopsida</taxon>
        <taxon>Poales</taxon>
        <taxon>Poaceae</taxon>
        <taxon>BOP clade</taxon>
        <taxon>Pooideae</taxon>
        <taxon>Triticodae</taxon>
        <taxon>Triticeae</taxon>
        <taxon>Triticinae</taxon>
        <taxon>Aegilops</taxon>
    </lineage>
</organism>
<dbReference type="EnsemblPlants" id="AET2Gv21283600.1">
    <property type="protein sequence ID" value="AET2Gv21283600.1"/>
    <property type="gene ID" value="AET2Gv21283600"/>
</dbReference>
<dbReference type="Proteomes" id="UP000015105">
    <property type="component" value="Chromosome 2D"/>
</dbReference>
<evidence type="ECO:0000313" key="2">
    <source>
        <dbReference type="EnsemblPlants" id="AET2Gv21283600.1"/>
    </source>
</evidence>
<keyword evidence="3" id="KW-1185">Reference proteome</keyword>
<name>A0A453DKD9_AEGTS</name>
<accession>A0A453DKD9</accession>
<reference evidence="3" key="1">
    <citation type="journal article" date="2014" name="Science">
        <title>Ancient hybridizations among the ancestral genomes of bread wheat.</title>
        <authorList>
            <consortium name="International Wheat Genome Sequencing Consortium,"/>
            <person name="Marcussen T."/>
            <person name="Sandve S.R."/>
            <person name="Heier L."/>
            <person name="Spannagl M."/>
            <person name="Pfeifer M."/>
            <person name="Jakobsen K.S."/>
            <person name="Wulff B.B."/>
            <person name="Steuernagel B."/>
            <person name="Mayer K.F."/>
            <person name="Olsen O.A."/>
        </authorList>
    </citation>
    <scope>NUCLEOTIDE SEQUENCE [LARGE SCALE GENOMIC DNA]</scope>
    <source>
        <strain evidence="3">cv. AL8/78</strain>
    </source>
</reference>
<proteinExistence type="predicted"/>
<reference evidence="2" key="5">
    <citation type="journal article" date="2021" name="G3 (Bethesda)">
        <title>Aegilops tauschii genome assembly Aet v5.0 features greater sequence contiguity and improved annotation.</title>
        <authorList>
            <person name="Wang L."/>
            <person name="Zhu T."/>
            <person name="Rodriguez J.C."/>
            <person name="Deal K.R."/>
            <person name="Dubcovsky J."/>
            <person name="McGuire P.E."/>
            <person name="Lux T."/>
            <person name="Spannagl M."/>
            <person name="Mayer K.F.X."/>
            <person name="Baldrich P."/>
            <person name="Meyers B.C."/>
            <person name="Huo N."/>
            <person name="Gu Y.Q."/>
            <person name="Zhou H."/>
            <person name="Devos K.M."/>
            <person name="Bennetzen J.L."/>
            <person name="Unver T."/>
            <person name="Budak H."/>
            <person name="Gulick P.J."/>
            <person name="Galiba G."/>
            <person name="Kalapos B."/>
            <person name="Nelson D.R."/>
            <person name="Li P."/>
            <person name="You F.M."/>
            <person name="Luo M.C."/>
            <person name="Dvorak J."/>
        </authorList>
    </citation>
    <scope>NUCLEOTIDE SEQUENCE [LARGE SCALE GENOMIC DNA]</scope>
    <source>
        <strain evidence="2">cv. AL8/78</strain>
    </source>
</reference>
<dbReference type="AlphaFoldDB" id="A0A453DKD9"/>
<evidence type="ECO:0000313" key="3">
    <source>
        <dbReference type="Proteomes" id="UP000015105"/>
    </source>
</evidence>
<reference evidence="2" key="4">
    <citation type="submission" date="2019-03" db="UniProtKB">
        <authorList>
            <consortium name="EnsemblPlants"/>
        </authorList>
    </citation>
    <scope>IDENTIFICATION</scope>
</reference>
<sequence length="74" mass="8304">MEALIGMSPPEAPVEDGEKKERVATKAPFTWIVVNFAHCPEDATNDVTRTYARVYMWYVISRTLFVDATGKNAP</sequence>
<feature type="region of interest" description="Disordered" evidence="1">
    <location>
        <begin position="1"/>
        <end position="20"/>
    </location>
</feature>